<evidence type="ECO:0000256" key="5">
    <source>
        <dbReference type="ARBA" id="ARBA00022989"/>
    </source>
</evidence>
<keyword evidence="5 7" id="KW-1133">Transmembrane helix</keyword>
<evidence type="ECO:0000259" key="10">
    <source>
        <dbReference type="Pfam" id="PF07670"/>
    </source>
</evidence>
<name>A0AA88YU60_PINIB</name>
<dbReference type="Pfam" id="PF07662">
    <property type="entry name" value="Nucleos_tra2_C"/>
    <property type="match status" value="1"/>
</dbReference>
<keyword evidence="6 7" id="KW-0472">Membrane</keyword>
<keyword evidence="4 7" id="KW-0812">Transmembrane</keyword>
<dbReference type="Pfam" id="PF07670">
    <property type="entry name" value="Gate"/>
    <property type="match status" value="1"/>
</dbReference>
<evidence type="ECO:0000256" key="6">
    <source>
        <dbReference type="ARBA" id="ARBA00023136"/>
    </source>
</evidence>
<dbReference type="GO" id="GO:0005415">
    <property type="term" value="F:nucleoside:sodium symporter activity"/>
    <property type="evidence" value="ECO:0007669"/>
    <property type="project" value="TreeGrafter"/>
</dbReference>
<evidence type="ECO:0000313" key="12">
    <source>
        <dbReference type="Proteomes" id="UP001186944"/>
    </source>
</evidence>
<organism evidence="11 12">
    <name type="scientific">Pinctada imbricata</name>
    <name type="common">Atlantic pearl-oyster</name>
    <name type="synonym">Pinctada martensii</name>
    <dbReference type="NCBI Taxonomy" id="66713"/>
    <lineage>
        <taxon>Eukaryota</taxon>
        <taxon>Metazoa</taxon>
        <taxon>Spiralia</taxon>
        <taxon>Lophotrochozoa</taxon>
        <taxon>Mollusca</taxon>
        <taxon>Bivalvia</taxon>
        <taxon>Autobranchia</taxon>
        <taxon>Pteriomorphia</taxon>
        <taxon>Pterioida</taxon>
        <taxon>Pterioidea</taxon>
        <taxon>Pteriidae</taxon>
        <taxon>Pinctada</taxon>
    </lineage>
</organism>
<dbReference type="InterPro" id="IPR008276">
    <property type="entry name" value="C_nuclsd_transpt"/>
</dbReference>
<evidence type="ECO:0008006" key="13">
    <source>
        <dbReference type="Google" id="ProtNLM"/>
    </source>
</evidence>
<comment type="similarity">
    <text evidence="2">Belongs to the concentrative nucleoside transporter (CNT) (TC 2.A.41) family.</text>
</comment>
<evidence type="ECO:0000259" key="8">
    <source>
        <dbReference type="Pfam" id="PF01773"/>
    </source>
</evidence>
<dbReference type="EMBL" id="VSWD01000001">
    <property type="protein sequence ID" value="KAK3108785.1"/>
    <property type="molecule type" value="Genomic_DNA"/>
</dbReference>
<evidence type="ECO:0000256" key="7">
    <source>
        <dbReference type="SAM" id="Phobius"/>
    </source>
</evidence>
<feature type="transmembrane region" description="Helical" evidence="7">
    <location>
        <begin position="51"/>
        <end position="79"/>
    </location>
</feature>
<feature type="transmembrane region" description="Helical" evidence="7">
    <location>
        <begin position="212"/>
        <end position="238"/>
    </location>
</feature>
<protein>
    <recommendedName>
        <fullName evidence="13">Sodium/nucleoside cotransporter</fullName>
    </recommendedName>
</protein>
<feature type="transmembrane region" description="Helical" evidence="7">
    <location>
        <begin position="306"/>
        <end position="327"/>
    </location>
</feature>
<keyword evidence="12" id="KW-1185">Reference proteome</keyword>
<evidence type="ECO:0000256" key="3">
    <source>
        <dbReference type="ARBA" id="ARBA00022475"/>
    </source>
</evidence>
<gene>
    <name evidence="11" type="ORF">FSP39_015702</name>
</gene>
<dbReference type="Proteomes" id="UP001186944">
    <property type="component" value="Unassembled WGS sequence"/>
</dbReference>
<feature type="transmembrane region" description="Helical" evidence="7">
    <location>
        <begin position="250"/>
        <end position="267"/>
    </location>
</feature>
<dbReference type="Pfam" id="PF01773">
    <property type="entry name" value="Nucleos_tra2_N"/>
    <property type="match status" value="1"/>
</dbReference>
<feature type="transmembrane region" description="Helical" evidence="7">
    <location>
        <begin position="347"/>
        <end position="366"/>
    </location>
</feature>
<dbReference type="InterPro" id="IPR002668">
    <property type="entry name" value="CNT_N_dom"/>
</dbReference>
<dbReference type="InterPro" id="IPR011657">
    <property type="entry name" value="CNT_C_dom"/>
</dbReference>
<evidence type="ECO:0000256" key="1">
    <source>
        <dbReference type="ARBA" id="ARBA00004651"/>
    </source>
</evidence>
<evidence type="ECO:0000256" key="2">
    <source>
        <dbReference type="ARBA" id="ARBA00009033"/>
    </source>
</evidence>
<comment type="subcellular location">
    <subcellularLocation>
        <location evidence="1">Cell membrane</location>
        <topology evidence="1">Multi-pass membrane protein</topology>
    </subcellularLocation>
</comment>
<comment type="caution">
    <text evidence="11">The sequence shown here is derived from an EMBL/GenBank/DDBJ whole genome shotgun (WGS) entry which is preliminary data.</text>
</comment>
<evidence type="ECO:0000313" key="11">
    <source>
        <dbReference type="EMBL" id="KAK3108785.1"/>
    </source>
</evidence>
<dbReference type="InterPro" id="IPR011642">
    <property type="entry name" value="Gate_dom"/>
</dbReference>
<feature type="domain" description="Nucleoside transporter/FeoB GTPase Gate" evidence="10">
    <location>
        <begin position="53"/>
        <end position="150"/>
    </location>
</feature>
<reference evidence="11" key="1">
    <citation type="submission" date="2019-08" db="EMBL/GenBank/DDBJ databases">
        <title>The improved chromosome-level genome for the pearl oyster Pinctada fucata martensii using PacBio sequencing and Hi-C.</title>
        <authorList>
            <person name="Zheng Z."/>
        </authorList>
    </citation>
    <scope>NUCLEOTIDE SEQUENCE</scope>
    <source>
        <strain evidence="11">ZZ-2019</strain>
        <tissue evidence="11">Adductor muscle</tissue>
    </source>
</reference>
<evidence type="ECO:0000256" key="4">
    <source>
        <dbReference type="ARBA" id="ARBA00022692"/>
    </source>
</evidence>
<dbReference type="GO" id="GO:0005886">
    <property type="term" value="C:plasma membrane"/>
    <property type="evidence" value="ECO:0007669"/>
    <property type="project" value="UniProtKB-SubCell"/>
</dbReference>
<feature type="domain" description="Concentrative nucleoside transporter C-terminal" evidence="9">
    <location>
        <begin position="155"/>
        <end position="363"/>
    </location>
</feature>
<sequence>MQFTLGILILRWPPGYAACKFLGDSVTVFLSYTDAGSKFVFGDPGYTLHAVAFQILPVVVFFSAIVSILYFLGVLQFVIKVIAKSLEFLMQTTPMESFATAAHIFIGQVESSVALKPFLATLTDSELNAVMTSGFATVAGTVIAAYVEFGVPAEHVISASFMSAPAALAVAKLNYPELKDIERSDEEIELDVGNESNIMEAAAVGAMYAVKLIAYVVVNLIAFLAILAFLDAVIAYFASKVGFFTVDFEYVISYLFMPLAVVMGVPWDEAQTVGKLIAKKVLANEFLAYADLGQYITSGQLQVRTIVISTYILCGFGSSAAMGINLGALSAAEPKKRSDFAKLLSRAFIEGNIACFMTACIAGILYQNDPSMLISAQNLTVTNSTSNFTTVLPQIFNVTGS</sequence>
<feature type="domain" description="Concentrative nucleoside transporter N-terminal" evidence="8">
    <location>
        <begin position="1"/>
        <end position="43"/>
    </location>
</feature>
<dbReference type="AlphaFoldDB" id="A0AA88YU60"/>
<dbReference type="PANTHER" id="PTHR10590:SF4">
    <property type="entry name" value="SOLUTE CARRIER FAMILY 28 MEMBER 3"/>
    <property type="match status" value="1"/>
</dbReference>
<accession>A0AA88YU60</accession>
<dbReference type="PANTHER" id="PTHR10590">
    <property type="entry name" value="SODIUM/NUCLEOSIDE COTRANSPORTER"/>
    <property type="match status" value="1"/>
</dbReference>
<keyword evidence="3" id="KW-1003">Cell membrane</keyword>
<evidence type="ECO:0000259" key="9">
    <source>
        <dbReference type="Pfam" id="PF07662"/>
    </source>
</evidence>
<proteinExistence type="inferred from homology"/>